<dbReference type="RefSeq" id="WP_073357165.1">
    <property type="nucleotide sequence ID" value="NZ_FQUZ01000045.1"/>
</dbReference>
<dbReference type="PROSITE" id="PS50931">
    <property type="entry name" value="HTH_LYSR"/>
    <property type="match status" value="1"/>
</dbReference>
<dbReference type="OrthoDB" id="9076738at2"/>
<dbReference type="SUPFAM" id="SSF53850">
    <property type="entry name" value="Periplasmic binding protein-like II"/>
    <property type="match status" value="1"/>
</dbReference>
<dbReference type="Pfam" id="PF03466">
    <property type="entry name" value="LysR_substrate"/>
    <property type="match status" value="1"/>
</dbReference>
<dbReference type="InterPro" id="IPR005119">
    <property type="entry name" value="LysR_subst-bd"/>
</dbReference>
<keyword evidence="7" id="KW-1185">Reference proteome</keyword>
<dbReference type="STRING" id="1122156.SAMN02745117_02675"/>
<keyword evidence="2" id="KW-0805">Transcription regulation</keyword>
<name>A0A1M5EV37_9BURK</name>
<dbReference type="PANTHER" id="PTHR30537:SF72">
    <property type="entry name" value="LYSR FAMILY TRANSCRIPTIONAL REGULATOR"/>
    <property type="match status" value="1"/>
</dbReference>
<dbReference type="EMBL" id="FQUZ01000045">
    <property type="protein sequence ID" value="SHF82941.1"/>
    <property type="molecule type" value="Genomic_DNA"/>
</dbReference>
<dbReference type="SUPFAM" id="SSF46785">
    <property type="entry name" value="Winged helix' DNA-binding domain"/>
    <property type="match status" value="1"/>
</dbReference>
<dbReference type="AlphaFoldDB" id="A0A1M5EV37"/>
<dbReference type="Proteomes" id="UP000184327">
    <property type="component" value="Unassembled WGS sequence"/>
</dbReference>
<dbReference type="InterPro" id="IPR036388">
    <property type="entry name" value="WH-like_DNA-bd_sf"/>
</dbReference>
<dbReference type="InterPro" id="IPR000847">
    <property type="entry name" value="LysR_HTH_N"/>
</dbReference>
<dbReference type="GO" id="GO:0003700">
    <property type="term" value="F:DNA-binding transcription factor activity"/>
    <property type="evidence" value="ECO:0007669"/>
    <property type="project" value="InterPro"/>
</dbReference>
<dbReference type="FunFam" id="1.10.10.10:FF:000001">
    <property type="entry name" value="LysR family transcriptional regulator"/>
    <property type="match status" value="1"/>
</dbReference>
<evidence type="ECO:0000313" key="6">
    <source>
        <dbReference type="EMBL" id="SHF82941.1"/>
    </source>
</evidence>
<dbReference type="Gene3D" id="1.10.10.10">
    <property type="entry name" value="Winged helix-like DNA-binding domain superfamily/Winged helix DNA-binding domain"/>
    <property type="match status" value="1"/>
</dbReference>
<protein>
    <submittedName>
        <fullName evidence="6">DNA-binding transcriptional regulator, LysR family</fullName>
    </submittedName>
</protein>
<reference evidence="6 7" key="1">
    <citation type="submission" date="2016-11" db="EMBL/GenBank/DDBJ databases">
        <authorList>
            <person name="Jaros S."/>
            <person name="Januszkiewicz K."/>
            <person name="Wedrychowicz H."/>
        </authorList>
    </citation>
    <scope>NUCLEOTIDE SEQUENCE [LARGE SCALE GENOMIC DNA]</scope>
    <source>
        <strain evidence="6 7">DSM 16112</strain>
    </source>
</reference>
<dbReference type="GO" id="GO:0043565">
    <property type="term" value="F:sequence-specific DNA binding"/>
    <property type="evidence" value="ECO:0007669"/>
    <property type="project" value="TreeGrafter"/>
</dbReference>
<evidence type="ECO:0000256" key="2">
    <source>
        <dbReference type="ARBA" id="ARBA00023015"/>
    </source>
</evidence>
<organism evidence="6 7">
    <name type="scientific">Lampropedia hyalina DSM 16112</name>
    <dbReference type="NCBI Taxonomy" id="1122156"/>
    <lineage>
        <taxon>Bacteria</taxon>
        <taxon>Pseudomonadati</taxon>
        <taxon>Pseudomonadota</taxon>
        <taxon>Betaproteobacteria</taxon>
        <taxon>Burkholderiales</taxon>
        <taxon>Comamonadaceae</taxon>
        <taxon>Lampropedia</taxon>
    </lineage>
</organism>
<proteinExistence type="inferred from homology"/>
<keyword evidence="4" id="KW-0804">Transcription</keyword>
<sequence>MSTDRLEQYRIFMQVADRGSFTRAADALGLPRATVSTVVRRLETQLGTRLLHRTTRQVSLTPDGEQLLERLRPLLLDADGIECMFAPQAHQVAGRLQVEVPSRIARKLVVPALPMWLKRYPHMQLVLGSSDRSANLVQEGIDCVIRIGAVADSSLVARPLGALRMVNCASPAYLHAHGIPVALDDLSLHRTVGYASPSSGRVLPWEYLDASGAVCGLDVPSAVVVNNAETYLACCRAGLGLIQVPRYDVQELLARGELVEVLPDWLPQPVNVTALYPHRRQYSSRLAVFIEWLQGLLNPHVVA</sequence>
<dbReference type="Pfam" id="PF00126">
    <property type="entry name" value="HTH_1"/>
    <property type="match status" value="1"/>
</dbReference>
<evidence type="ECO:0000259" key="5">
    <source>
        <dbReference type="PROSITE" id="PS50931"/>
    </source>
</evidence>
<dbReference type="InterPro" id="IPR036390">
    <property type="entry name" value="WH_DNA-bd_sf"/>
</dbReference>
<evidence type="ECO:0000256" key="4">
    <source>
        <dbReference type="ARBA" id="ARBA00023163"/>
    </source>
</evidence>
<evidence type="ECO:0000313" key="7">
    <source>
        <dbReference type="Proteomes" id="UP000184327"/>
    </source>
</evidence>
<dbReference type="GO" id="GO:0006351">
    <property type="term" value="P:DNA-templated transcription"/>
    <property type="evidence" value="ECO:0007669"/>
    <property type="project" value="TreeGrafter"/>
</dbReference>
<evidence type="ECO:0000256" key="3">
    <source>
        <dbReference type="ARBA" id="ARBA00023125"/>
    </source>
</evidence>
<keyword evidence="3 6" id="KW-0238">DNA-binding</keyword>
<accession>A0A1M5EV37</accession>
<feature type="domain" description="HTH lysR-type" evidence="5">
    <location>
        <begin position="1"/>
        <end position="61"/>
    </location>
</feature>
<dbReference type="PANTHER" id="PTHR30537">
    <property type="entry name" value="HTH-TYPE TRANSCRIPTIONAL REGULATOR"/>
    <property type="match status" value="1"/>
</dbReference>
<dbReference type="Gene3D" id="3.40.190.290">
    <property type="match status" value="1"/>
</dbReference>
<comment type="similarity">
    <text evidence="1">Belongs to the LysR transcriptional regulatory family.</text>
</comment>
<dbReference type="FunFam" id="3.40.190.290:FF:000001">
    <property type="entry name" value="Transcriptional regulator, LysR family"/>
    <property type="match status" value="1"/>
</dbReference>
<dbReference type="CDD" id="cd08472">
    <property type="entry name" value="PBP2_CrgA_like_3"/>
    <property type="match status" value="1"/>
</dbReference>
<dbReference type="InterPro" id="IPR058163">
    <property type="entry name" value="LysR-type_TF_proteobact-type"/>
</dbReference>
<gene>
    <name evidence="6" type="ORF">SAMN02745117_02675</name>
</gene>
<evidence type="ECO:0000256" key="1">
    <source>
        <dbReference type="ARBA" id="ARBA00009437"/>
    </source>
</evidence>